<dbReference type="EMBL" id="SEOQ01000148">
    <property type="protein sequence ID" value="TFY68991.1"/>
    <property type="molecule type" value="Genomic_DNA"/>
</dbReference>
<evidence type="ECO:0000256" key="1">
    <source>
        <dbReference type="SAM" id="MobiDB-lite"/>
    </source>
</evidence>
<name>A0A4Y9Z5B2_9AGAM</name>
<organism evidence="3 4">
    <name type="scientific">Dentipellis fragilis</name>
    <dbReference type="NCBI Taxonomy" id="205917"/>
    <lineage>
        <taxon>Eukaryota</taxon>
        <taxon>Fungi</taxon>
        <taxon>Dikarya</taxon>
        <taxon>Basidiomycota</taxon>
        <taxon>Agaricomycotina</taxon>
        <taxon>Agaricomycetes</taxon>
        <taxon>Russulales</taxon>
        <taxon>Hericiaceae</taxon>
        <taxon>Dentipellis</taxon>
    </lineage>
</organism>
<proteinExistence type="predicted"/>
<dbReference type="InterPro" id="IPR057678">
    <property type="entry name" value="DUF7918"/>
</dbReference>
<keyword evidence="4" id="KW-1185">Reference proteome</keyword>
<dbReference type="OrthoDB" id="3237202at2759"/>
<feature type="region of interest" description="Disordered" evidence="1">
    <location>
        <begin position="290"/>
        <end position="380"/>
    </location>
</feature>
<dbReference type="AlphaFoldDB" id="A0A4Y9Z5B2"/>
<feature type="domain" description="DUF7918" evidence="2">
    <location>
        <begin position="69"/>
        <end position="262"/>
    </location>
</feature>
<dbReference type="Pfam" id="PF25534">
    <property type="entry name" value="DUF7918"/>
    <property type="match status" value="1"/>
</dbReference>
<dbReference type="Proteomes" id="UP000298327">
    <property type="component" value="Unassembled WGS sequence"/>
</dbReference>
<accession>A0A4Y9Z5B2</accession>
<evidence type="ECO:0000313" key="4">
    <source>
        <dbReference type="Proteomes" id="UP000298327"/>
    </source>
</evidence>
<evidence type="ECO:0000259" key="2">
    <source>
        <dbReference type="Pfam" id="PF25534"/>
    </source>
</evidence>
<comment type="caution">
    <text evidence="3">The sequence shown here is derived from an EMBL/GenBank/DDBJ whole genome shotgun (WGS) entry which is preliminary data.</text>
</comment>
<feature type="compositionally biased region" description="Low complexity" evidence="1">
    <location>
        <begin position="326"/>
        <end position="340"/>
    </location>
</feature>
<dbReference type="PANTHER" id="PTHR36223">
    <property type="entry name" value="BETA-LACTAMASE-TYPE TRANSPEPTIDASE FOLD DOMAIN CONTAINING PROTEIN"/>
    <property type="match status" value="1"/>
</dbReference>
<reference evidence="3 4" key="1">
    <citation type="submission" date="2019-02" db="EMBL/GenBank/DDBJ databases">
        <title>Genome sequencing of the rare red list fungi Dentipellis fragilis.</title>
        <authorList>
            <person name="Buettner E."/>
            <person name="Kellner H."/>
        </authorList>
    </citation>
    <scope>NUCLEOTIDE SEQUENCE [LARGE SCALE GENOMIC DNA]</scope>
    <source>
        <strain evidence="3 4">DSM 105465</strain>
    </source>
</reference>
<gene>
    <name evidence="3" type="ORF">EVG20_g3341</name>
</gene>
<dbReference type="PANTHER" id="PTHR36223:SF1">
    <property type="entry name" value="TRANSCRIPTION ELONGATION FACTOR EAF N-TERMINAL DOMAIN-CONTAINING PROTEIN"/>
    <property type="match status" value="1"/>
</dbReference>
<protein>
    <recommendedName>
        <fullName evidence="2">DUF7918 domain-containing protein</fullName>
    </recommendedName>
</protein>
<sequence length="388" mass="42959">MPAASGHLPVARAGARRTTSTKLRISPFACPLFRYKARTPPVTHGRATYTTTPHYIVIRTVCMLNHRGFDAWITSDGTELPEYEVAVDEEKHKVTCWIASEQGKTFVVNWRDTGTKVDSAAYISLDGFKVAGHFLFGEGTTCRTGVRTGPLTERPFTFAEVDDGKGSAVDPGVDPKQLGMIVLKIRQIRRTGGYHPNDFLNIPNPTKGKHRIYEMRVGYGSETNTCPQHESTWSFEPYDKEHRGAFVTFIFRYRSQEFLEAQGLKLSNAVKTVKHPPKVAASFDVFDSRSTSVPLPVTPGPSPKRAVSKRLRRTVSAAISRKSQKTSEGSSASSQSQGAQPDYHLDDDYVSKDVPANTPQDSHSISDYPPNPMADAGDPTFLNFENLF</sequence>
<evidence type="ECO:0000313" key="3">
    <source>
        <dbReference type="EMBL" id="TFY68991.1"/>
    </source>
</evidence>